<dbReference type="EnsemblPlants" id="KRH76157">
    <property type="protein sequence ID" value="KRH76157"/>
    <property type="gene ID" value="GLYMA_01G135400"/>
</dbReference>
<dbReference type="STRING" id="3847.A0A0R0LA84"/>
<evidence type="ECO:0000259" key="3">
    <source>
        <dbReference type="Pfam" id="PF03828"/>
    </source>
</evidence>
<accession>A0A0R0LA84</accession>
<gene>
    <name evidence="5" type="primary">LOC121172611</name>
    <name evidence="4" type="ORF">GLYMA_01G135400</name>
</gene>
<evidence type="ECO:0000256" key="1">
    <source>
        <dbReference type="ARBA" id="ARBA00022723"/>
    </source>
</evidence>
<dbReference type="OrthoDB" id="273917at2759"/>
<evidence type="ECO:0000256" key="2">
    <source>
        <dbReference type="ARBA" id="ARBA00022842"/>
    </source>
</evidence>
<dbReference type="Proteomes" id="UP000008827">
    <property type="component" value="Chromosome 1"/>
</dbReference>
<evidence type="ECO:0000313" key="5">
    <source>
        <dbReference type="EnsemblPlants" id="KRH76157"/>
    </source>
</evidence>
<dbReference type="Pfam" id="PF03828">
    <property type="entry name" value="PAP_assoc"/>
    <property type="match status" value="1"/>
</dbReference>
<reference evidence="4" key="3">
    <citation type="submission" date="2018-07" db="EMBL/GenBank/DDBJ databases">
        <title>WGS assembly of Glycine max.</title>
        <authorList>
            <person name="Schmutz J."/>
            <person name="Cannon S."/>
            <person name="Schlueter J."/>
            <person name="Ma J."/>
            <person name="Mitros T."/>
            <person name="Nelson W."/>
            <person name="Hyten D."/>
            <person name="Song Q."/>
            <person name="Thelen J."/>
            <person name="Cheng J."/>
            <person name="Xu D."/>
            <person name="Hellsten U."/>
            <person name="May G."/>
            <person name="Yu Y."/>
            <person name="Sakurai T."/>
            <person name="Umezawa T."/>
            <person name="Bhattacharyya M."/>
            <person name="Sandhu D."/>
            <person name="Valliyodan B."/>
            <person name="Lindquist E."/>
            <person name="Peto M."/>
            <person name="Grant D."/>
            <person name="Shu S."/>
            <person name="Goodstein D."/>
            <person name="Barry K."/>
            <person name="Futrell-Griggs M."/>
            <person name="Abernathy B."/>
            <person name="Du J."/>
            <person name="Tian Z."/>
            <person name="Zhu L."/>
            <person name="Gill N."/>
            <person name="Joshi T."/>
            <person name="Libault M."/>
            <person name="Sethuraman A."/>
            <person name="Zhang X."/>
            <person name="Shinozaki K."/>
            <person name="Nguyen H."/>
            <person name="Wing R."/>
            <person name="Cregan P."/>
            <person name="Specht J."/>
            <person name="Grimwood J."/>
            <person name="Rokhsar D."/>
            <person name="Stacey G."/>
            <person name="Shoemaker R."/>
            <person name="Jackson S."/>
        </authorList>
    </citation>
    <scope>NUCLEOTIDE SEQUENCE</scope>
    <source>
        <tissue evidence="4">Callus</tissue>
    </source>
</reference>
<dbReference type="PANTHER" id="PTHR23092:SF48">
    <property type="entry name" value="NUCLEOTIDYLTRANSFERASE FAMILY PROTEIN"/>
    <property type="match status" value="1"/>
</dbReference>
<dbReference type="Gramene" id="KRH76157">
    <property type="protein sequence ID" value="KRH76157"/>
    <property type="gene ID" value="GLYMA_01G135400"/>
</dbReference>
<reference evidence="5" key="2">
    <citation type="submission" date="2018-02" db="UniProtKB">
        <authorList>
            <consortium name="EnsemblPlants"/>
        </authorList>
    </citation>
    <scope>IDENTIFICATION</scope>
    <source>
        <strain evidence="5">Williams 82</strain>
    </source>
</reference>
<dbReference type="InterPro" id="IPR045862">
    <property type="entry name" value="Trf4-like"/>
</dbReference>
<evidence type="ECO:0000313" key="4">
    <source>
        <dbReference type="EMBL" id="KRH76157.1"/>
    </source>
</evidence>
<keyword evidence="1" id="KW-0479">Metal-binding</keyword>
<dbReference type="GO" id="GO:1990817">
    <property type="term" value="F:poly(A) RNA polymerase activity"/>
    <property type="evidence" value="ECO:0007669"/>
    <property type="project" value="InterPro"/>
</dbReference>
<dbReference type="EMBL" id="CM000834">
    <property type="protein sequence ID" value="KRH76157.1"/>
    <property type="molecule type" value="Genomic_DNA"/>
</dbReference>
<dbReference type="SMR" id="A0A0R0LA84"/>
<dbReference type="AlphaFoldDB" id="A0A0R0LA84"/>
<name>A0A0R0LA84_SOYBN</name>
<dbReference type="SUPFAM" id="SSF81631">
    <property type="entry name" value="PAP/OAS1 substrate-binding domain"/>
    <property type="match status" value="1"/>
</dbReference>
<organism evidence="4">
    <name type="scientific">Glycine max</name>
    <name type="common">Soybean</name>
    <name type="synonym">Glycine hispida</name>
    <dbReference type="NCBI Taxonomy" id="3847"/>
    <lineage>
        <taxon>Eukaryota</taxon>
        <taxon>Viridiplantae</taxon>
        <taxon>Streptophyta</taxon>
        <taxon>Embryophyta</taxon>
        <taxon>Tracheophyta</taxon>
        <taxon>Spermatophyta</taxon>
        <taxon>Magnoliopsida</taxon>
        <taxon>eudicotyledons</taxon>
        <taxon>Gunneridae</taxon>
        <taxon>Pentapetalae</taxon>
        <taxon>rosids</taxon>
        <taxon>fabids</taxon>
        <taxon>Fabales</taxon>
        <taxon>Fabaceae</taxon>
        <taxon>Papilionoideae</taxon>
        <taxon>50 kb inversion clade</taxon>
        <taxon>NPAAA clade</taxon>
        <taxon>indigoferoid/millettioid clade</taxon>
        <taxon>Phaseoleae</taxon>
        <taxon>Glycine</taxon>
        <taxon>Glycine subgen. Soja</taxon>
    </lineage>
</organism>
<sequence>MKSHIVLLSPGEHGNDNQSDTFQLEDLALSKRSQMKFDALKSKSVRLDINFKSPSHTGLQTTEMVKGLTEQFPAATPLALVLKQFLADRSLDQSDSGGLSSYCLVLLIIRFLQHEHHLGWPINQNYGSLLMDFLYFFGNVFDPRQMRISVQGSGLYIKRERGCSIDPIHIDDPLFPTNNLGRNCF</sequence>
<keyword evidence="6" id="KW-1185">Reference proteome</keyword>
<protein>
    <recommendedName>
        <fullName evidence="3">PAP-associated domain-containing protein</fullName>
    </recommendedName>
</protein>
<proteinExistence type="predicted"/>
<dbReference type="GO" id="GO:0046872">
    <property type="term" value="F:metal ion binding"/>
    <property type="evidence" value="ECO:0007669"/>
    <property type="project" value="UniProtKB-KW"/>
</dbReference>
<dbReference type="RefSeq" id="XP_040867860.1">
    <property type="nucleotide sequence ID" value="XM_041011926.1"/>
</dbReference>
<feature type="domain" description="PAP-associated" evidence="3">
    <location>
        <begin position="125"/>
        <end position="178"/>
    </location>
</feature>
<dbReference type="Gene3D" id="1.10.1410.10">
    <property type="match status" value="1"/>
</dbReference>
<dbReference type="OMA" id="GWPINQN"/>
<reference evidence="4 5" key="1">
    <citation type="journal article" date="2010" name="Nature">
        <title>Genome sequence of the palaeopolyploid soybean.</title>
        <authorList>
            <person name="Schmutz J."/>
            <person name="Cannon S.B."/>
            <person name="Schlueter J."/>
            <person name="Ma J."/>
            <person name="Mitros T."/>
            <person name="Nelson W."/>
            <person name="Hyten D.L."/>
            <person name="Song Q."/>
            <person name="Thelen J.J."/>
            <person name="Cheng J."/>
            <person name="Xu D."/>
            <person name="Hellsten U."/>
            <person name="May G.D."/>
            <person name="Yu Y."/>
            <person name="Sakurai T."/>
            <person name="Umezawa T."/>
            <person name="Bhattacharyya M.K."/>
            <person name="Sandhu D."/>
            <person name="Valliyodan B."/>
            <person name="Lindquist E."/>
            <person name="Peto M."/>
            <person name="Grant D."/>
            <person name="Shu S."/>
            <person name="Goodstein D."/>
            <person name="Barry K."/>
            <person name="Futrell-Griggs M."/>
            <person name="Abernathy B."/>
            <person name="Du J."/>
            <person name="Tian Z."/>
            <person name="Zhu L."/>
            <person name="Gill N."/>
            <person name="Joshi T."/>
            <person name="Libault M."/>
            <person name="Sethuraman A."/>
            <person name="Zhang X.-C."/>
            <person name="Shinozaki K."/>
            <person name="Nguyen H.T."/>
            <person name="Wing R.A."/>
            <person name="Cregan P."/>
            <person name="Specht J."/>
            <person name="Grimwood J."/>
            <person name="Rokhsar D."/>
            <person name="Stacey G."/>
            <person name="Shoemaker R.C."/>
            <person name="Jackson S.A."/>
        </authorList>
    </citation>
    <scope>NUCLEOTIDE SEQUENCE [LARGE SCALE GENOMIC DNA]</scope>
    <source>
        <strain evidence="5">cv. Williams 82</strain>
        <tissue evidence="4">Callus</tissue>
    </source>
</reference>
<dbReference type="GeneID" id="121172611"/>
<dbReference type="PANTHER" id="PTHR23092">
    <property type="entry name" value="POLY(A) RNA POLYMERASE"/>
    <property type="match status" value="1"/>
</dbReference>
<dbReference type="RefSeq" id="XP_040867876.1">
    <property type="nucleotide sequence ID" value="XM_041011942.1"/>
</dbReference>
<dbReference type="InterPro" id="IPR002058">
    <property type="entry name" value="PAP_assoc"/>
</dbReference>
<keyword evidence="2" id="KW-0460">Magnesium</keyword>
<evidence type="ECO:0000313" key="6">
    <source>
        <dbReference type="Proteomes" id="UP000008827"/>
    </source>
</evidence>